<dbReference type="RefSeq" id="WP_085912827.1">
    <property type="nucleotide sequence ID" value="NZ_AP018920.1"/>
</dbReference>
<dbReference type="GO" id="GO:0005737">
    <property type="term" value="C:cytoplasm"/>
    <property type="evidence" value="ECO:0007669"/>
    <property type="project" value="TreeGrafter"/>
</dbReference>
<dbReference type="GO" id="GO:0000908">
    <property type="term" value="F:taurine dioxygenase activity"/>
    <property type="evidence" value="ECO:0007669"/>
    <property type="project" value="UniProtKB-EC"/>
</dbReference>
<dbReference type="GO" id="GO:0006790">
    <property type="term" value="P:sulfur compound metabolic process"/>
    <property type="evidence" value="ECO:0007669"/>
    <property type="project" value="TreeGrafter"/>
</dbReference>
<keyword evidence="8" id="KW-1185">Reference proteome</keyword>
<dbReference type="PANTHER" id="PTHR30468">
    <property type="entry name" value="ALPHA-KETOGLUTARATE-DEPENDENT SULFONATE DIOXYGENASE"/>
    <property type="match status" value="1"/>
</dbReference>
<dbReference type="EMBL" id="MIGB01000011">
    <property type="protein sequence ID" value="OSY40817.1"/>
    <property type="molecule type" value="Genomic_DNA"/>
</dbReference>
<accession>A0A1Y2N144</accession>
<evidence type="ECO:0000256" key="5">
    <source>
        <dbReference type="ARBA" id="ARBA00023004"/>
    </source>
</evidence>
<evidence type="ECO:0000256" key="3">
    <source>
        <dbReference type="ARBA" id="ARBA00022964"/>
    </source>
</evidence>
<keyword evidence="4 7" id="KW-0560">Oxidoreductase</keyword>
<dbReference type="Pfam" id="PF02668">
    <property type="entry name" value="TauD"/>
    <property type="match status" value="1"/>
</dbReference>
<dbReference type="InterPro" id="IPR003819">
    <property type="entry name" value="TauD/TfdA-like"/>
</dbReference>
<keyword evidence="5" id="KW-0408">Iron</keyword>
<evidence type="ECO:0000259" key="6">
    <source>
        <dbReference type="Pfam" id="PF02668"/>
    </source>
</evidence>
<dbReference type="Proteomes" id="UP000194360">
    <property type="component" value="Unassembled WGS sequence"/>
</dbReference>
<evidence type="ECO:0000313" key="7">
    <source>
        <dbReference type="EMBL" id="OSY40817.1"/>
    </source>
</evidence>
<evidence type="ECO:0000256" key="2">
    <source>
        <dbReference type="ARBA" id="ARBA00022723"/>
    </source>
</evidence>
<dbReference type="OrthoDB" id="581608at2"/>
<dbReference type="InterPro" id="IPR051323">
    <property type="entry name" value="AtsK-like"/>
</dbReference>
<dbReference type="GO" id="GO:0046872">
    <property type="term" value="F:metal ion binding"/>
    <property type="evidence" value="ECO:0007669"/>
    <property type="project" value="UniProtKB-KW"/>
</dbReference>
<organism evidence="7 8">
    <name type="scientific">Pseudonocardia autotrophica</name>
    <name type="common">Amycolata autotrophica</name>
    <name type="synonym">Nocardia autotrophica</name>
    <dbReference type="NCBI Taxonomy" id="2074"/>
    <lineage>
        <taxon>Bacteria</taxon>
        <taxon>Bacillati</taxon>
        <taxon>Actinomycetota</taxon>
        <taxon>Actinomycetes</taxon>
        <taxon>Pseudonocardiales</taxon>
        <taxon>Pseudonocardiaceae</taxon>
        <taxon>Pseudonocardia</taxon>
    </lineage>
</organism>
<name>A0A1Y2N144_PSEAH</name>
<evidence type="ECO:0000313" key="8">
    <source>
        <dbReference type="Proteomes" id="UP000194360"/>
    </source>
</evidence>
<evidence type="ECO:0000256" key="4">
    <source>
        <dbReference type="ARBA" id="ARBA00023002"/>
    </source>
</evidence>
<feature type="domain" description="TauD/TfdA-like" evidence="6">
    <location>
        <begin position="3"/>
        <end position="268"/>
    </location>
</feature>
<evidence type="ECO:0000256" key="1">
    <source>
        <dbReference type="ARBA" id="ARBA00005896"/>
    </source>
</evidence>
<comment type="similarity">
    <text evidence="1">Belongs to the TfdA dioxygenase family.</text>
</comment>
<dbReference type="EC" id="1.14.11.17" evidence="7"/>
<keyword evidence="2" id="KW-0479">Metal-binding</keyword>
<dbReference type="SUPFAM" id="SSF51197">
    <property type="entry name" value="Clavaminate synthase-like"/>
    <property type="match status" value="1"/>
</dbReference>
<comment type="caution">
    <text evidence="7">The sequence shown here is derived from an EMBL/GenBank/DDBJ whole genome shotgun (WGS) entry which is preliminary data.</text>
</comment>
<sequence>MEIVPLDGNVGAEVRGVDLTEPLGDAELGTLRQAFSDHLLLVVRGQDLAGADHDRFIRYLGPLETFDNGAQVQFMTNKKVENAAEAGSARLLFHNDGAYREHPRAGTSLYALEVSPTSPPTSFANGVRAYESLPADLQEEVGKLTAFHMLDLEDPYGESNRQRITELRPGRTVEEVRHAVHPAVITLPHSGRKALFVSEFYTSHLVEYGESSGEGESLLQTLFAALYADDNTHSHHYTDGDLVVWDNLAVQHARSGAVDTNPRHLRRLVLRSVDW</sequence>
<keyword evidence="3 7" id="KW-0223">Dioxygenase</keyword>
<gene>
    <name evidence="7" type="primary">tauD_2</name>
    <name evidence="7" type="ORF">BG845_02576</name>
</gene>
<dbReference type="PANTHER" id="PTHR30468:SF1">
    <property type="entry name" value="ALPHA-KETOGLUTARATE-DEPENDENT SULFONATE DIOXYGENASE"/>
    <property type="match status" value="1"/>
</dbReference>
<dbReference type="InterPro" id="IPR042098">
    <property type="entry name" value="TauD-like_sf"/>
</dbReference>
<reference evidence="7 8" key="1">
    <citation type="submission" date="2016-09" db="EMBL/GenBank/DDBJ databases">
        <title>Pseudonocardia autotrophica DSM535, a candidate organism with high potential of specific P450 cytochromes.</title>
        <authorList>
            <person name="Grumaz C."/>
            <person name="Vainshtein Y."/>
            <person name="Kirstahler P."/>
            <person name="Sohn K."/>
        </authorList>
    </citation>
    <scope>NUCLEOTIDE SEQUENCE [LARGE SCALE GENOMIC DNA]</scope>
    <source>
        <strain evidence="7 8">DSM 535</strain>
    </source>
</reference>
<dbReference type="STRING" id="2074.BG845_02576"/>
<protein>
    <submittedName>
        <fullName evidence="7">Alpha-ketoglutarate-dependent taurine dioxygenase</fullName>
        <ecNumber evidence="7">1.14.11.17</ecNumber>
    </submittedName>
</protein>
<dbReference type="Gene3D" id="3.60.130.10">
    <property type="entry name" value="Clavaminate synthase-like"/>
    <property type="match status" value="1"/>
</dbReference>
<dbReference type="AlphaFoldDB" id="A0A1Y2N144"/>
<proteinExistence type="inferred from homology"/>